<feature type="transmembrane region" description="Helical" evidence="7">
    <location>
        <begin position="523"/>
        <end position="542"/>
    </location>
</feature>
<dbReference type="EMBL" id="JBHUIT010000002">
    <property type="protein sequence ID" value="MFD2255636.1"/>
    <property type="molecule type" value="Genomic_DNA"/>
</dbReference>
<reference evidence="9" key="1">
    <citation type="journal article" date="2019" name="Int. J. Syst. Evol. Microbiol.">
        <title>The Global Catalogue of Microorganisms (GCM) 10K type strain sequencing project: providing services to taxonomists for standard genome sequencing and annotation.</title>
        <authorList>
            <consortium name="The Broad Institute Genomics Platform"/>
            <consortium name="The Broad Institute Genome Sequencing Center for Infectious Disease"/>
            <person name="Wu L."/>
            <person name="Ma J."/>
        </authorList>
    </citation>
    <scope>NUCLEOTIDE SEQUENCE [LARGE SCALE GENOMIC DNA]</scope>
    <source>
        <strain evidence="9">CGMCC 4.7106</strain>
    </source>
</reference>
<feature type="transmembrane region" description="Helical" evidence="7">
    <location>
        <begin position="76"/>
        <end position="98"/>
    </location>
</feature>
<sequence>MHALTLISFVLFTAFAAGLTWFLTRKDESSTSEGFFLGGRSLTFPIIAGSLLLTNLSTEQMVGLNGAAFKDGLCVMAWEVVAVIALVLMAMFFLPKFLRTGITTVPQFLENRFDKSTQSLANMIFLLAYAFLLIPIILYSGAVGLSQMLDLKSLTGITEPVNFFGNVVQPDTVILWMTVFLIGIMGSLYSRFGNLKTLAVLDTINGIGLLVGGVMIAWFALNKVSNGEGILEGWSILKEANPDRLNSIGSPETSVPFSTLFTGVALLNLFYWCTNQQIIQRTFGASSLAEGQKGVLLTGALKLLGPIYLVIPGIIAFHLYAADGISNDYAYGTLVRGVLPPYLTGFFAAVMVGAILSSFNAALNSTSALFSIGLYHHVINPKGSEQQMVKAAKIFVVAIAIAAMFVAPLLAGQDSIFKYLQDMNAIYFIPIFAVVVVGMLHKRVPAKAAFVALILGLVMIAVKYFIPGVGPAVDSVFVYNFHFLGFVFASLVILMIVWGTVAPRPTAWILETTTPIDMTPWKNAKWASLILIVAVIAIYAFFAQ</sequence>
<keyword evidence="4 7" id="KW-1133">Transmembrane helix</keyword>
<evidence type="ECO:0000256" key="6">
    <source>
        <dbReference type="RuleBase" id="RU362091"/>
    </source>
</evidence>
<comment type="caution">
    <text evidence="8">The sequence shown here is derived from an EMBL/GenBank/DDBJ whole genome shotgun (WGS) entry which is preliminary data.</text>
</comment>
<feature type="transmembrane region" description="Helical" evidence="7">
    <location>
        <begin position="255"/>
        <end position="274"/>
    </location>
</feature>
<dbReference type="PROSITE" id="PS50283">
    <property type="entry name" value="NA_SOLUT_SYMP_3"/>
    <property type="match status" value="1"/>
</dbReference>
<feature type="transmembrane region" description="Helical" evidence="7">
    <location>
        <begin position="35"/>
        <end position="56"/>
    </location>
</feature>
<dbReference type="Pfam" id="PF00474">
    <property type="entry name" value="SSF"/>
    <property type="match status" value="2"/>
</dbReference>
<feature type="transmembrane region" description="Helical" evidence="7">
    <location>
        <begin position="199"/>
        <end position="221"/>
    </location>
</feature>
<keyword evidence="9" id="KW-1185">Reference proteome</keyword>
<dbReference type="PANTHER" id="PTHR11819">
    <property type="entry name" value="SOLUTE CARRIER FAMILY 5"/>
    <property type="match status" value="1"/>
</dbReference>
<evidence type="ECO:0000256" key="2">
    <source>
        <dbReference type="ARBA" id="ARBA00006434"/>
    </source>
</evidence>
<dbReference type="PANTHER" id="PTHR11819:SF195">
    <property type="entry name" value="SODIUM_GLUCOSE COTRANSPORTER 4"/>
    <property type="match status" value="1"/>
</dbReference>
<feature type="transmembrane region" description="Helical" evidence="7">
    <location>
        <begin position="295"/>
        <end position="322"/>
    </location>
</feature>
<dbReference type="CDD" id="cd10328">
    <property type="entry name" value="SLC5sbd_YidK"/>
    <property type="match status" value="1"/>
</dbReference>
<feature type="transmembrane region" description="Helical" evidence="7">
    <location>
        <begin position="391"/>
        <end position="411"/>
    </location>
</feature>
<dbReference type="RefSeq" id="WP_386818293.1">
    <property type="nucleotide sequence ID" value="NZ_JBHUIT010000002.1"/>
</dbReference>
<protein>
    <submittedName>
        <fullName evidence="8">Solute:sodium symporter family transporter</fullName>
    </submittedName>
</protein>
<dbReference type="Proteomes" id="UP001597375">
    <property type="component" value="Unassembled WGS sequence"/>
</dbReference>
<evidence type="ECO:0000256" key="7">
    <source>
        <dbReference type="SAM" id="Phobius"/>
    </source>
</evidence>
<feature type="transmembrane region" description="Helical" evidence="7">
    <location>
        <begin position="448"/>
        <end position="466"/>
    </location>
</feature>
<comment type="subcellular location">
    <subcellularLocation>
        <location evidence="1">Membrane</location>
        <topology evidence="1">Multi-pass membrane protein</topology>
    </subcellularLocation>
</comment>
<evidence type="ECO:0000256" key="4">
    <source>
        <dbReference type="ARBA" id="ARBA00022989"/>
    </source>
</evidence>
<dbReference type="NCBIfam" id="NF007790">
    <property type="entry name" value="PRK10484.1"/>
    <property type="match status" value="1"/>
</dbReference>
<feature type="transmembrane region" description="Helical" evidence="7">
    <location>
        <begin position="119"/>
        <end position="142"/>
    </location>
</feature>
<name>A0ABW5D7R5_9BACT</name>
<evidence type="ECO:0000313" key="8">
    <source>
        <dbReference type="EMBL" id="MFD2255636.1"/>
    </source>
</evidence>
<evidence type="ECO:0000256" key="1">
    <source>
        <dbReference type="ARBA" id="ARBA00004141"/>
    </source>
</evidence>
<dbReference type="InterPro" id="IPR001734">
    <property type="entry name" value="Na/solute_symporter"/>
</dbReference>
<evidence type="ECO:0000256" key="3">
    <source>
        <dbReference type="ARBA" id="ARBA00022692"/>
    </source>
</evidence>
<comment type="similarity">
    <text evidence="2 6">Belongs to the sodium:solute symporter (SSF) (TC 2.A.21) family.</text>
</comment>
<feature type="transmembrane region" description="Helical" evidence="7">
    <location>
        <begin position="478"/>
        <end position="502"/>
    </location>
</feature>
<evidence type="ECO:0000313" key="9">
    <source>
        <dbReference type="Proteomes" id="UP001597375"/>
    </source>
</evidence>
<evidence type="ECO:0000256" key="5">
    <source>
        <dbReference type="ARBA" id="ARBA00023136"/>
    </source>
</evidence>
<feature type="transmembrane region" description="Helical" evidence="7">
    <location>
        <begin position="423"/>
        <end position="441"/>
    </location>
</feature>
<proteinExistence type="inferred from homology"/>
<keyword evidence="3 7" id="KW-0812">Transmembrane</keyword>
<feature type="transmembrane region" description="Helical" evidence="7">
    <location>
        <begin position="6"/>
        <end position="23"/>
    </location>
</feature>
<keyword evidence="5 7" id="KW-0472">Membrane</keyword>
<organism evidence="8 9">
    <name type="scientific">Luteolibacter algae</name>
    <dbReference type="NCBI Taxonomy" id="454151"/>
    <lineage>
        <taxon>Bacteria</taxon>
        <taxon>Pseudomonadati</taxon>
        <taxon>Verrucomicrobiota</taxon>
        <taxon>Verrucomicrobiia</taxon>
        <taxon>Verrucomicrobiales</taxon>
        <taxon>Verrucomicrobiaceae</taxon>
        <taxon>Luteolibacter</taxon>
    </lineage>
</organism>
<dbReference type="InterPro" id="IPR038377">
    <property type="entry name" value="Na/Glc_symporter_sf"/>
</dbReference>
<accession>A0ABW5D7R5</accession>
<feature type="transmembrane region" description="Helical" evidence="7">
    <location>
        <begin position="173"/>
        <end position="192"/>
    </location>
</feature>
<dbReference type="Gene3D" id="1.20.1730.10">
    <property type="entry name" value="Sodium/glucose cotransporter"/>
    <property type="match status" value="1"/>
</dbReference>
<gene>
    <name evidence="8" type="ORF">ACFSSA_03025</name>
</gene>
<feature type="transmembrane region" description="Helical" evidence="7">
    <location>
        <begin position="342"/>
        <end position="363"/>
    </location>
</feature>